<dbReference type="EMBL" id="CP010537">
    <property type="protein sequence ID" value="AJG22356.1"/>
    <property type="molecule type" value="Genomic_DNA"/>
</dbReference>
<dbReference type="PANTHER" id="PTHR43045">
    <property type="entry name" value="SHIKIMATE TRANSPORTER"/>
    <property type="match status" value="1"/>
</dbReference>
<feature type="transmembrane region" description="Helical" evidence="7">
    <location>
        <begin position="184"/>
        <end position="209"/>
    </location>
</feature>
<dbReference type="SUPFAM" id="SSF103473">
    <property type="entry name" value="MFS general substrate transporter"/>
    <property type="match status" value="1"/>
</dbReference>
<evidence type="ECO:0000256" key="1">
    <source>
        <dbReference type="ARBA" id="ARBA00004651"/>
    </source>
</evidence>
<dbReference type="Pfam" id="PF07690">
    <property type="entry name" value="MFS_1"/>
    <property type="match status" value="1"/>
</dbReference>
<dbReference type="PROSITE" id="PS50850">
    <property type="entry name" value="MFS"/>
    <property type="match status" value="1"/>
</dbReference>
<dbReference type="InterPro" id="IPR020846">
    <property type="entry name" value="MFS_dom"/>
</dbReference>
<dbReference type="InterPro" id="IPR011701">
    <property type="entry name" value="MFS"/>
</dbReference>
<feature type="transmembrane region" description="Helical" evidence="7">
    <location>
        <begin position="345"/>
        <end position="363"/>
    </location>
</feature>
<keyword evidence="6 7" id="KW-0472">Membrane</keyword>
<evidence type="ECO:0000313" key="9">
    <source>
        <dbReference type="EMBL" id="AJG22356.1"/>
    </source>
</evidence>
<evidence type="ECO:0000256" key="3">
    <source>
        <dbReference type="ARBA" id="ARBA00022475"/>
    </source>
</evidence>
<evidence type="ECO:0000259" key="8">
    <source>
        <dbReference type="PROSITE" id="PS50850"/>
    </source>
</evidence>
<feature type="transmembrane region" description="Helical" evidence="7">
    <location>
        <begin position="306"/>
        <end position="325"/>
    </location>
</feature>
<name>A0A0C4YP32_9BURK</name>
<dbReference type="InterPro" id="IPR036259">
    <property type="entry name" value="MFS_trans_sf"/>
</dbReference>
<dbReference type="AlphaFoldDB" id="A0A0C4YP32"/>
<keyword evidence="2" id="KW-0813">Transport</keyword>
<dbReference type="GO" id="GO:0022857">
    <property type="term" value="F:transmembrane transporter activity"/>
    <property type="evidence" value="ECO:0007669"/>
    <property type="project" value="InterPro"/>
</dbReference>
<keyword evidence="4 7" id="KW-0812">Transmembrane</keyword>
<feature type="transmembrane region" description="Helical" evidence="7">
    <location>
        <begin position="511"/>
        <end position="535"/>
    </location>
</feature>
<accession>A0A0C4YP32</accession>
<keyword evidence="10" id="KW-1185">Reference proteome</keyword>
<dbReference type="InterPro" id="IPR005829">
    <property type="entry name" value="Sugar_transporter_CS"/>
</dbReference>
<sequence>MLRAGGQFARRTRGQYTQSFAPCALSKYGMASARTLTAAWRPLDPHIAGHTAIPGAMTMNSPVRTETAIAHGPDATSPMSRAIWAASIGTIFEWYEFALYGALASVLADKFFAGVDPSTAFIFALLTFAVGFMMRPLGALVFGRIGDMIGRKRTFMITICMMGGATIGVGCLPTYASAGIVSPIALLCLRILQGFSAGGEYTGALTYVAEYSPGRRRGLNMSWTTASSTVGLLLSFLVILASRTIAGDSFDDWGWRLPFLAASVMLLVSLLLRVRMDESPAFRKLRSANKLSKAPLRDALLDRANLGRIVIAFALCAGMTSMYYMAALYPTFFLTKSLKVDPTTVNTVVLLATALCVPVFPLAGWACDRFGRKPVLLVGFLTSALLAFPVFKGLVIYANHALAAAQAKAPISIEVDRAACSLMFNPLGNRKFASSCDLVKQALANAGASYQIIDAAPGTTARIRIGDDVLDAYDAGGMSADQAKAQSSQLSQALHAALEKYSYPGKSDPKAFNVTVVLLLLALFFASSILTVMTIGPALVEMFPTRIRYTSMGVPYNLATGWVGGLLPTFVFAIAAQTGNSLCGLWYPVGWTILSLVALCFFRETRDIDIAADA</sequence>
<keyword evidence="5 7" id="KW-1133">Transmembrane helix</keyword>
<evidence type="ECO:0000256" key="6">
    <source>
        <dbReference type="ARBA" id="ARBA00023136"/>
    </source>
</evidence>
<evidence type="ECO:0000256" key="4">
    <source>
        <dbReference type="ARBA" id="ARBA00022692"/>
    </source>
</evidence>
<feature type="transmembrane region" description="Helical" evidence="7">
    <location>
        <begin position="375"/>
        <end position="398"/>
    </location>
</feature>
<feature type="transmembrane region" description="Helical" evidence="7">
    <location>
        <begin position="155"/>
        <end position="178"/>
    </location>
</feature>
<feature type="domain" description="Major facilitator superfamily (MFS) profile" evidence="8">
    <location>
        <begin position="82"/>
        <end position="607"/>
    </location>
</feature>
<comment type="subcellular location">
    <subcellularLocation>
        <location evidence="1">Cell membrane</location>
        <topology evidence="1">Multi-pass membrane protein</topology>
    </subcellularLocation>
</comment>
<evidence type="ECO:0000256" key="5">
    <source>
        <dbReference type="ARBA" id="ARBA00022989"/>
    </source>
</evidence>
<feature type="transmembrane region" description="Helical" evidence="7">
    <location>
        <begin position="221"/>
        <end position="241"/>
    </location>
</feature>
<organism evidence="9 10">
    <name type="scientific">Cupriavidus basilensis</name>
    <dbReference type="NCBI Taxonomy" id="68895"/>
    <lineage>
        <taxon>Bacteria</taxon>
        <taxon>Pseudomonadati</taxon>
        <taxon>Pseudomonadota</taxon>
        <taxon>Betaproteobacteria</taxon>
        <taxon>Burkholderiales</taxon>
        <taxon>Burkholderiaceae</taxon>
        <taxon>Cupriavidus</taxon>
    </lineage>
</organism>
<proteinExistence type="predicted"/>
<feature type="transmembrane region" description="Helical" evidence="7">
    <location>
        <begin position="83"/>
        <end position="108"/>
    </location>
</feature>
<feature type="transmembrane region" description="Helical" evidence="7">
    <location>
        <begin position="556"/>
        <end position="579"/>
    </location>
</feature>
<gene>
    <name evidence="9" type="ORF">RR42_s0766</name>
</gene>
<dbReference type="PANTHER" id="PTHR43045:SF7">
    <property type="entry name" value="MAJOR FACILITATOR SUPERFAMILY TRANSPORTER"/>
    <property type="match status" value="1"/>
</dbReference>
<feature type="transmembrane region" description="Helical" evidence="7">
    <location>
        <begin position="585"/>
        <end position="602"/>
    </location>
</feature>
<protein>
    <submittedName>
        <fullName evidence="9">Permeases of the major facilitator superfamily</fullName>
    </submittedName>
</protein>
<evidence type="ECO:0000313" key="10">
    <source>
        <dbReference type="Proteomes" id="UP000031843"/>
    </source>
</evidence>
<dbReference type="Gene3D" id="1.20.1250.20">
    <property type="entry name" value="MFS general substrate transporter like domains"/>
    <property type="match status" value="2"/>
</dbReference>
<dbReference type="KEGG" id="cbw:RR42_s0766"/>
<dbReference type="STRING" id="68895.RR42_s0766"/>
<keyword evidence="3" id="KW-1003">Cell membrane</keyword>
<feature type="transmembrane region" description="Helical" evidence="7">
    <location>
        <begin position="120"/>
        <end position="143"/>
    </location>
</feature>
<evidence type="ECO:0000256" key="7">
    <source>
        <dbReference type="SAM" id="Phobius"/>
    </source>
</evidence>
<feature type="transmembrane region" description="Helical" evidence="7">
    <location>
        <begin position="253"/>
        <end position="274"/>
    </location>
</feature>
<dbReference type="Proteomes" id="UP000031843">
    <property type="component" value="Chromosome secondary"/>
</dbReference>
<dbReference type="PROSITE" id="PS00217">
    <property type="entry name" value="SUGAR_TRANSPORT_2"/>
    <property type="match status" value="1"/>
</dbReference>
<evidence type="ECO:0000256" key="2">
    <source>
        <dbReference type="ARBA" id="ARBA00022448"/>
    </source>
</evidence>
<reference evidence="9 10" key="1">
    <citation type="journal article" date="2015" name="Genome Announc.">
        <title>Complete Genome Sequence of Cupriavidus basilensis 4G11, Isolated from the Oak Ridge Field Research Center Site.</title>
        <authorList>
            <person name="Ray J."/>
            <person name="Waters R.J."/>
            <person name="Skerker J.M."/>
            <person name="Kuehl J.V."/>
            <person name="Price M.N."/>
            <person name="Huang J."/>
            <person name="Chakraborty R."/>
            <person name="Arkin A.P."/>
            <person name="Deutschbauer A."/>
        </authorList>
    </citation>
    <scope>NUCLEOTIDE SEQUENCE [LARGE SCALE GENOMIC DNA]</scope>
    <source>
        <strain evidence="9">4G11</strain>
    </source>
</reference>
<dbReference type="GO" id="GO:0005886">
    <property type="term" value="C:plasma membrane"/>
    <property type="evidence" value="ECO:0007669"/>
    <property type="project" value="UniProtKB-SubCell"/>
</dbReference>